<dbReference type="InterPro" id="IPR007282">
    <property type="entry name" value="NOT2/3/5_C"/>
</dbReference>
<dbReference type="InParanoid" id="A0A507ALB8"/>
<gene>
    <name evidence="6" type="ORF">E0L32_008542</name>
</gene>
<dbReference type="AlphaFoldDB" id="A0A507ALB8"/>
<dbReference type="GO" id="GO:0000289">
    <property type="term" value="P:nuclear-transcribed mRNA poly(A) tail shortening"/>
    <property type="evidence" value="ECO:0007669"/>
    <property type="project" value="UniProtKB-ARBA"/>
</dbReference>
<feature type="domain" description="NOT2/NOT3/NOT5 C-terminal" evidence="5">
    <location>
        <begin position="339"/>
        <end position="459"/>
    </location>
</feature>
<dbReference type="Proteomes" id="UP000319257">
    <property type="component" value="Unassembled WGS sequence"/>
</dbReference>
<dbReference type="OrthoDB" id="258627at2759"/>
<evidence type="ECO:0000256" key="4">
    <source>
        <dbReference type="SAM" id="MobiDB-lite"/>
    </source>
</evidence>
<evidence type="ECO:0000259" key="5">
    <source>
        <dbReference type="Pfam" id="PF04153"/>
    </source>
</evidence>
<dbReference type="Pfam" id="PF04153">
    <property type="entry name" value="NOT2_3_5_C"/>
    <property type="match status" value="1"/>
</dbReference>
<dbReference type="FunFam" id="2.30.30.1020:FF:000007">
    <property type="entry name" value="Putative not2 family protein"/>
    <property type="match status" value="1"/>
</dbReference>
<name>A0A507ALB8_9PEZI</name>
<dbReference type="RefSeq" id="XP_030992203.1">
    <property type="nucleotide sequence ID" value="XM_031143408.1"/>
</dbReference>
<feature type="region of interest" description="Disordered" evidence="4">
    <location>
        <begin position="215"/>
        <end position="295"/>
    </location>
</feature>
<feature type="compositionally biased region" description="Low complexity" evidence="4">
    <location>
        <begin position="143"/>
        <end position="157"/>
    </location>
</feature>
<keyword evidence="7" id="KW-1185">Reference proteome</keyword>
<keyword evidence="3" id="KW-0804">Transcription</keyword>
<dbReference type="GeneID" id="41975989"/>
<organism evidence="6 7">
    <name type="scientific">Thyridium curvatum</name>
    <dbReference type="NCBI Taxonomy" id="1093900"/>
    <lineage>
        <taxon>Eukaryota</taxon>
        <taxon>Fungi</taxon>
        <taxon>Dikarya</taxon>
        <taxon>Ascomycota</taxon>
        <taxon>Pezizomycotina</taxon>
        <taxon>Sordariomycetes</taxon>
        <taxon>Sordariomycetidae</taxon>
        <taxon>Thyridiales</taxon>
        <taxon>Thyridiaceae</taxon>
        <taxon>Thyridium</taxon>
    </lineage>
</organism>
<feature type="compositionally biased region" description="Polar residues" evidence="4">
    <location>
        <begin position="107"/>
        <end position="142"/>
    </location>
</feature>
<dbReference type="GO" id="GO:0030015">
    <property type="term" value="C:CCR4-NOT core complex"/>
    <property type="evidence" value="ECO:0007669"/>
    <property type="project" value="InterPro"/>
</dbReference>
<feature type="compositionally biased region" description="Low complexity" evidence="4">
    <location>
        <begin position="85"/>
        <end position="97"/>
    </location>
</feature>
<sequence>MSAPHLPPFAPAPSNPRKPILVTMMKWTDFPDKKKKAEPQAAQGLPYAQVVKGLLTSWITILFGTTANLTIASEFPSLSNNPQASSGNPSSMWSGSGARNVGGPPVQRNQTTPLSAQQSQHDDMFSSNSRLSSAQGSFRFGNQNSAARSSQPQQSAADEFPPLNRNVNGDIGQERGSNLMSGLGFGSQAASSAVASQSSGGNGLLNALSANARASEARSPVGTRPQDGRNSVVEDDARQKQTPFREESMTAQSPLPAGVPESQGALGAIGNEGSSAKAADENETQVQNPLEGMSDIDKWGLKGLRTLMDKYPDYNALMTGMDPNTLGLDLGTNELISAQIYSPFDDVPPRPAIPKFRLPECYKVTNVGPIENKIPSFNEETLMWIFYSCPNDIKQQLAAMELNNRNWRWHKKLQIWLTKDDMMVPQVLSHAHERGYYIIWDIGNWRKERREFTLHYADLDTNPVAIGSAA</sequence>
<evidence type="ECO:0000313" key="6">
    <source>
        <dbReference type="EMBL" id="TPX10492.1"/>
    </source>
</evidence>
<feature type="region of interest" description="Disordered" evidence="4">
    <location>
        <begin position="79"/>
        <end position="185"/>
    </location>
</feature>
<dbReference type="PANTHER" id="PTHR23326">
    <property type="entry name" value="CCR4 NOT-RELATED"/>
    <property type="match status" value="1"/>
</dbReference>
<reference evidence="6 7" key="1">
    <citation type="submission" date="2019-06" db="EMBL/GenBank/DDBJ databases">
        <title>Draft genome sequence of the filamentous fungus Phialemoniopsis curvata isolated from diesel fuel.</title>
        <authorList>
            <person name="Varaljay V.A."/>
            <person name="Lyon W.J."/>
            <person name="Crouch A.L."/>
            <person name="Drake C.E."/>
            <person name="Hollomon J.M."/>
            <person name="Nadeau L.J."/>
            <person name="Nunn H.S."/>
            <person name="Stevenson B.S."/>
            <person name="Bojanowski C.L."/>
            <person name="Crookes-Goodson W.J."/>
        </authorList>
    </citation>
    <scope>NUCLEOTIDE SEQUENCE [LARGE SCALE GENOMIC DNA]</scope>
    <source>
        <strain evidence="6 7">D216</strain>
    </source>
</reference>
<dbReference type="InterPro" id="IPR040168">
    <property type="entry name" value="Not2/3/5"/>
</dbReference>
<protein>
    <recommendedName>
        <fullName evidence="5">NOT2/NOT3/NOT5 C-terminal domain-containing protein</fullName>
    </recommendedName>
</protein>
<comment type="caution">
    <text evidence="6">The sequence shown here is derived from an EMBL/GenBank/DDBJ whole genome shotgun (WGS) entry which is preliminary data.</text>
</comment>
<comment type="similarity">
    <text evidence="1">Belongs to the CNOT2/3/5 family.</text>
</comment>
<feature type="compositionally biased region" description="Basic and acidic residues" evidence="4">
    <location>
        <begin position="235"/>
        <end position="248"/>
    </location>
</feature>
<dbReference type="Gene3D" id="2.30.30.1020">
    <property type="entry name" value="CCR4-NOT complex subunit 2/3/5, C-terminal domain"/>
    <property type="match status" value="1"/>
</dbReference>
<evidence type="ECO:0000256" key="1">
    <source>
        <dbReference type="ARBA" id="ARBA00007682"/>
    </source>
</evidence>
<dbReference type="GO" id="GO:0006355">
    <property type="term" value="P:regulation of DNA-templated transcription"/>
    <property type="evidence" value="ECO:0007669"/>
    <property type="project" value="InterPro"/>
</dbReference>
<keyword evidence="2" id="KW-0805">Transcription regulation</keyword>
<proteinExistence type="inferred from homology"/>
<accession>A0A507ALB8</accession>
<evidence type="ECO:0000256" key="3">
    <source>
        <dbReference type="ARBA" id="ARBA00023163"/>
    </source>
</evidence>
<dbReference type="STRING" id="1093900.A0A507ALB8"/>
<dbReference type="EMBL" id="SKBQ01000057">
    <property type="protein sequence ID" value="TPX10492.1"/>
    <property type="molecule type" value="Genomic_DNA"/>
</dbReference>
<dbReference type="InterPro" id="IPR038635">
    <property type="entry name" value="CCR4-NOT_su2/3/5_C_sf"/>
</dbReference>
<evidence type="ECO:0000313" key="7">
    <source>
        <dbReference type="Proteomes" id="UP000319257"/>
    </source>
</evidence>
<evidence type="ECO:0000256" key="2">
    <source>
        <dbReference type="ARBA" id="ARBA00023015"/>
    </source>
</evidence>